<dbReference type="CDD" id="cd00517">
    <property type="entry name" value="ATPS"/>
    <property type="match status" value="1"/>
</dbReference>
<dbReference type="EMBL" id="JNAJ01000018">
    <property type="protein sequence ID" value="KGF89937.1"/>
    <property type="molecule type" value="Genomic_DNA"/>
</dbReference>
<evidence type="ECO:0000256" key="9">
    <source>
        <dbReference type="ARBA" id="ARBA00041598"/>
    </source>
</evidence>
<gene>
    <name evidence="13" type="ORF">EU93_1800</name>
</gene>
<dbReference type="Pfam" id="PF01747">
    <property type="entry name" value="ATP-sulfurylase"/>
    <property type="match status" value="1"/>
</dbReference>
<evidence type="ECO:0000256" key="7">
    <source>
        <dbReference type="ARBA" id="ARBA00031812"/>
    </source>
</evidence>
<evidence type="ECO:0000256" key="4">
    <source>
        <dbReference type="ARBA" id="ARBA00022695"/>
    </source>
</evidence>
<dbReference type="GO" id="GO:0000103">
    <property type="term" value="P:sulfate assimilation"/>
    <property type="evidence" value="ECO:0007669"/>
    <property type="project" value="InterPro"/>
</dbReference>
<dbReference type="EC" id="2.7.7.4" evidence="2"/>
<name>A0A0A1ZK03_PROMR</name>
<keyword evidence="4 13" id="KW-0548">Nucleotidyltransferase</keyword>
<dbReference type="InterPro" id="IPR015947">
    <property type="entry name" value="PUA-like_sf"/>
</dbReference>
<feature type="domain" description="Sulphate adenylyltransferase catalytic" evidence="11">
    <location>
        <begin position="177"/>
        <end position="390"/>
    </location>
</feature>
<dbReference type="InterPro" id="IPR024951">
    <property type="entry name" value="Sulfurylase_cat_dom"/>
</dbReference>
<dbReference type="RefSeq" id="WP_032514589.1">
    <property type="nucleotide sequence ID" value="NZ_JNAJ01000018.1"/>
</dbReference>
<evidence type="ECO:0000256" key="10">
    <source>
        <dbReference type="ARBA" id="ARBA00049370"/>
    </source>
</evidence>
<dbReference type="PANTHER" id="PTHR43509">
    <property type="match status" value="1"/>
</dbReference>
<sequence>MELQQKTKKDSNGLIPPYGGELKNLIFKDVNLKNDLISKVTYEFECSERNACDVELLMVGAFSPLEGFMDENNYKSVIKNNRDMSGMLFGLPIVFDSNNEKVKAGETILLTYKKQKIAVLEVSSIWEPDKSLEAELCYGTNSLDHPAVKMIFNERGRFYIGGRVYGFELPIREFPCKTPEEVRSTLPSNYDVVAFQCRNPIHRAHYELFTNALLSDNVSPNSVVLVHPTCGPTQQDDIPGKVRYLTYKELEEEISDERIRWAFLPYSMHMAGPREALQHMIIRRNYGCTHFIIGRDMAGCKSSSTGEDFYSPYDAQNFANKCAGELMMQTVPSKNLVYTKEKGYITAEEAKEFNYQIMKLSGTEFRKKLRNGEPIPEWFAFKSVVDVLRRS</sequence>
<dbReference type="InterPro" id="IPR014729">
    <property type="entry name" value="Rossmann-like_a/b/a_fold"/>
</dbReference>
<feature type="domain" description="ATP-sulfurylase PUA-like" evidence="12">
    <location>
        <begin position="15"/>
        <end position="166"/>
    </location>
</feature>
<dbReference type="Gene3D" id="3.10.400.10">
    <property type="entry name" value="Sulfate adenylyltransferase"/>
    <property type="match status" value="1"/>
</dbReference>
<dbReference type="GO" id="GO:0005524">
    <property type="term" value="F:ATP binding"/>
    <property type="evidence" value="ECO:0007669"/>
    <property type="project" value="UniProtKB-KW"/>
</dbReference>
<dbReference type="InterPro" id="IPR025980">
    <property type="entry name" value="ATP-Sase_PUA-like_dom"/>
</dbReference>
<evidence type="ECO:0000313" key="13">
    <source>
        <dbReference type="EMBL" id="KGF89937.1"/>
    </source>
</evidence>
<evidence type="ECO:0000259" key="11">
    <source>
        <dbReference type="Pfam" id="PF01747"/>
    </source>
</evidence>
<evidence type="ECO:0000259" key="12">
    <source>
        <dbReference type="Pfam" id="PF14306"/>
    </source>
</evidence>
<organism evidence="13 14">
    <name type="scientific">Prochlorococcus marinus str. MIT 9116</name>
    <dbReference type="NCBI Taxonomy" id="167544"/>
    <lineage>
        <taxon>Bacteria</taxon>
        <taxon>Bacillati</taxon>
        <taxon>Cyanobacteriota</taxon>
        <taxon>Cyanophyceae</taxon>
        <taxon>Synechococcales</taxon>
        <taxon>Prochlorococcaceae</taxon>
        <taxon>Prochlorococcus</taxon>
    </lineage>
</organism>
<evidence type="ECO:0000256" key="5">
    <source>
        <dbReference type="ARBA" id="ARBA00022741"/>
    </source>
</evidence>
<reference evidence="14" key="1">
    <citation type="journal article" date="2014" name="Sci. Data">
        <title>Genomes of diverse isolates of the marine cyanobacterium Prochlorococcus.</title>
        <authorList>
            <person name="Biller S."/>
            <person name="Berube P."/>
            <person name="Thompson J."/>
            <person name="Kelly L."/>
            <person name="Roggensack S."/>
            <person name="Awad L."/>
            <person name="Roache-Johnson K."/>
            <person name="Ding H."/>
            <person name="Giovannoni S.J."/>
            <person name="Moore L.R."/>
            <person name="Chisholm S.W."/>
        </authorList>
    </citation>
    <scope>NUCLEOTIDE SEQUENCE [LARGE SCALE GENOMIC DNA]</scope>
</reference>
<dbReference type="Pfam" id="PF14306">
    <property type="entry name" value="PUA_2"/>
    <property type="match status" value="1"/>
</dbReference>
<evidence type="ECO:0000256" key="1">
    <source>
        <dbReference type="ARBA" id="ARBA00005048"/>
    </source>
</evidence>
<keyword evidence="5" id="KW-0547">Nucleotide-binding</keyword>
<dbReference type="InterPro" id="IPR002650">
    <property type="entry name" value="Sulphate_adenylyltransferase"/>
</dbReference>
<evidence type="ECO:0000313" key="14">
    <source>
        <dbReference type="Proteomes" id="UP000030491"/>
    </source>
</evidence>
<dbReference type="GO" id="GO:0004781">
    <property type="term" value="F:sulfate adenylyltransferase (ATP) activity"/>
    <property type="evidence" value="ECO:0007669"/>
    <property type="project" value="UniProtKB-EC"/>
</dbReference>
<dbReference type="AlphaFoldDB" id="A0A0A1ZK03"/>
<dbReference type="PANTHER" id="PTHR43509:SF1">
    <property type="entry name" value="SULFATE ADENYLYLTRANSFERASE"/>
    <property type="match status" value="1"/>
</dbReference>
<evidence type="ECO:0000256" key="6">
    <source>
        <dbReference type="ARBA" id="ARBA00022840"/>
    </source>
</evidence>
<comment type="catalytic activity">
    <reaction evidence="10">
        <text>sulfate + ATP + H(+) = adenosine 5'-phosphosulfate + diphosphate</text>
        <dbReference type="Rhea" id="RHEA:18133"/>
        <dbReference type="ChEBI" id="CHEBI:15378"/>
        <dbReference type="ChEBI" id="CHEBI:16189"/>
        <dbReference type="ChEBI" id="CHEBI:30616"/>
        <dbReference type="ChEBI" id="CHEBI:33019"/>
        <dbReference type="ChEBI" id="CHEBI:58243"/>
        <dbReference type="EC" id="2.7.7.4"/>
    </reaction>
</comment>
<evidence type="ECO:0000256" key="3">
    <source>
        <dbReference type="ARBA" id="ARBA00022679"/>
    </source>
</evidence>
<dbReference type="OrthoDB" id="9804504at2"/>
<dbReference type="SUPFAM" id="SSF88697">
    <property type="entry name" value="PUA domain-like"/>
    <property type="match status" value="1"/>
</dbReference>
<evidence type="ECO:0000256" key="8">
    <source>
        <dbReference type="ARBA" id="ARBA00037980"/>
    </source>
</evidence>
<dbReference type="Proteomes" id="UP000030491">
    <property type="component" value="Unassembled WGS sequence"/>
</dbReference>
<dbReference type="NCBIfam" id="TIGR00339">
    <property type="entry name" value="sopT"/>
    <property type="match status" value="1"/>
</dbReference>
<accession>A0A0A1ZK03</accession>
<evidence type="ECO:0000256" key="2">
    <source>
        <dbReference type="ARBA" id="ARBA00012391"/>
    </source>
</evidence>
<dbReference type="SUPFAM" id="SSF52374">
    <property type="entry name" value="Nucleotidylyl transferase"/>
    <property type="match status" value="1"/>
</dbReference>
<dbReference type="Gene3D" id="3.40.50.620">
    <property type="entry name" value="HUPs"/>
    <property type="match status" value="1"/>
</dbReference>
<comment type="pathway">
    <text evidence="1">Sulfur metabolism; hydrogen sulfide biosynthesis; sulfite from sulfate: step 1/3.</text>
</comment>
<comment type="similarity">
    <text evidence="8">Belongs to the sulfate adenylyltransferase family.</text>
</comment>
<protein>
    <recommendedName>
        <fullName evidence="2">sulfate adenylyltransferase</fullName>
        <ecNumber evidence="2">2.7.7.4</ecNumber>
    </recommendedName>
    <alternativeName>
        <fullName evidence="9">ATP-sulfurylase</fullName>
    </alternativeName>
    <alternativeName>
        <fullName evidence="7">Sulfate adenylate transferase</fullName>
    </alternativeName>
</protein>
<comment type="caution">
    <text evidence="13">The sequence shown here is derived from an EMBL/GenBank/DDBJ whole genome shotgun (WGS) entry which is preliminary data.</text>
</comment>
<proteinExistence type="inferred from homology"/>
<keyword evidence="3 13" id="KW-0808">Transferase</keyword>
<keyword evidence="6" id="KW-0067">ATP-binding</keyword>